<comment type="caution">
    <text evidence="3">The sequence shown here is derived from an EMBL/GenBank/DDBJ whole genome shotgun (WGS) entry which is preliminary data.</text>
</comment>
<dbReference type="OrthoDB" id="277199at2759"/>
<protein>
    <submittedName>
        <fullName evidence="4">Reticulocyte-binding protein homolog 2a (PfR2Ha) (PfRH2a) [Cleaved into: Reticulocyte-binding protein homolog 2a 85 kDa form Reticulocyte-binding protein homolog 2a 285 kDa form]</fullName>
    </submittedName>
</protein>
<dbReference type="Proteomes" id="UP001152797">
    <property type="component" value="Unassembled WGS sequence"/>
</dbReference>
<evidence type="ECO:0000313" key="4">
    <source>
        <dbReference type="EMBL" id="CAL4772081.1"/>
    </source>
</evidence>
<dbReference type="AlphaFoldDB" id="A0A9P1FPF9"/>
<sequence>MLFFSFFRTLVDRNVQVTVELKNDLCITGWIAIAFGIMLNDGRSLRSGMLRNKAGDQYTSENPAPIHSGKIQLKSCNDVSAMDALPPGALPSWIQVCFGSGNVWKEVPFSQIGRGPLRPPGPEALDSGKPKRVLSVNEEEARVDGRATPPWYEQLNKAETRQEAVQEVKRKEESHVATQERRRYLWQQEQQRKAEEEHRRREEERHAREAAAEYERLRILEKLKKEREEEQLRQFEVLLMSKEDEVSSKANALWRQREDVARRQKEEEERQRFEEEHLLLAQKLEEERASRPRIAFGVKTRQDPVKASSPAIKVPMITEAPGHPGVVQGELSSLDVLQPRSLEELPEMSNSWDSWDTWSEPAKLPDTFPSVRPMQPLGQLSAQLQPEQSVQPVNPRHCLNFRSLKDWYVFQIRAVYQQHNPEKLADVPHLMQKYAGCEDEMYDRICEKYGVQPILPPRNLEPLPPPPPSQSKEPDLKAVGFARKASAPAPVRRHEVNQASQSKEQGDAPSTSDLLARFQNLVRDKPEGLSKGDHKAPPPQVRRQSADRWQSSRSPRPFPGGLHVTDCLQGASRGRSHDGQRSSGTVTSPIGARMRLPTPSGPEDNCKDSRGPPIPSRASSGRSVYPIGRAPQRSLSQPERERDLGSAAPPIGMRPVPTQQPDRAECIAAPRRRSPLPIGAPLRGSVGRCYRDRAAQELRSSGPGSRSRLGRGVSLDLMLISSCLHYVALEGIASFRAQRQLDHVGKEGDETAEKTEKTKKSFSNPTVLNAALDIVKQKKQEAVQAEQYDQAARFHQKIQQLEAQLAQLDEDADDAGTSSTGGVAHCSPHQILTELWNSWNRVDIVDHRPVQCCSCSM</sequence>
<evidence type="ECO:0000313" key="3">
    <source>
        <dbReference type="EMBL" id="CAI3984769.1"/>
    </source>
</evidence>
<dbReference type="EMBL" id="CAMXCT020000916">
    <property type="protein sequence ID" value="CAL1138144.1"/>
    <property type="molecule type" value="Genomic_DNA"/>
</dbReference>
<organism evidence="3">
    <name type="scientific">Cladocopium goreaui</name>
    <dbReference type="NCBI Taxonomy" id="2562237"/>
    <lineage>
        <taxon>Eukaryota</taxon>
        <taxon>Sar</taxon>
        <taxon>Alveolata</taxon>
        <taxon>Dinophyceae</taxon>
        <taxon>Suessiales</taxon>
        <taxon>Symbiodiniaceae</taxon>
        <taxon>Cladocopium</taxon>
    </lineage>
</organism>
<reference evidence="3" key="1">
    <citation type="submission" date="2022-10" db="EMBL/GenBank/DDBJ databases">
        <authorList>
            <person name="Chen Y."/>
            <person name="Dougan E. K."/>
            <person name="Chan C."/>
            <person name="Rhodes N."/>
            <person name="Thang M."/>
        </authorList>
    </citation>
    <scope>NUCLEOTIDE SEQUENCE</scope>
</reference>
<feature type="compositionally biased region" description="Basic and acidic residues" evidence="2">
    <location>
        <begin position="523"/>
        <end position="536"/>
    </location>
</feature>
<dbReference type="EMBL" id="CAMXCT010000916">
    <property type="protein sequence ID" value="CAI3984769.1"/>
    <property type="molecule type" value="Genomic_DNA"/>
</dbReference>
<accession>A0A9P1FPF9</accession>
<feature type="coiled-coil region" evidence="1">
    <location>
        <begin position="791"/>
        <end position="818"/>
    </location>
</feature>
<evidence type="ECO:0000256" key="2">
    <source>
        <dbReference type="SAM" id="MobiDB-lite"/>
    </source>
</evidence>
<feature type="region of interest" description="Disordered" evidence="2">
    <location>
        <begin position="523"/>
        <end position="661"/>
    </location>
</feature>
<feature type="compositionally biased region" description="Polar residues" evidence="2">
    <location>
        <begin position="497"/>
        <end position="511"/>
    </location>
</feature>
<keyword evidence="1" id="KW-0175">Coiled coil</keyword>
<dbReference type="EMBL" id="CAMXCT030000916">
    <property type="protein sequence ID" value="CAL4772081.1"/>
    <property type="molecule type" value="Genomic_DNA"/>
</dbReference>
<name>A0A9P1FPF9_9DINO</name>
<keyword evidence="5" id="KW-1185">Reference proteome</keyword>
<gene>
    <name evidence="3" type="ORF">C1SCF055_LOCUS12287</name>
</gene>
<reference evidence="4 5" key="2">
    <citation type="submission" date="2024-05" db="EMBL/GenBank/DDBJ databases">
        <authorList>
            <person name="Chen Y."/>
            <person name="Shah S."/>
            <person name="Dougan E. K."/>
            <person name="Thang M."/>
            <person name="Chan C."/>
        </authorList>
    </citation>
    <scope>NUCLEOTIDE SEQUENCE [LARGE SCALE GENOMIC DNA]</scope>
</reference>
<evidence type="ECO:0000256" key="1">
    <source>
        <dbReference type="SAM" id="Coils"/>
    </source>
</evidence>
<feature type="region of interest" description="Disordered" evidence="2">
    <location>
        <begin position="484"/>
        <end position="511"/>
    </location>
</feature>
<evidence type="ECO:0000313" key="5">
    <source>
        <dbReference type="Proteomes" id="UP001152797"/>
    </source>
</evidence>
<proteinExistence type="predicted"/>
<feature type="coiled-coil region" evidence="1">
    <location>
        <begin position="185"/>
        <end position="283"/>
    </location>
</feature>